<name>A0AAD7ZN98_DIPPU</name>
<proteinExistence type="predicted"/>
<dbReference type="EMBL" id="JASPKZ010007573">
    <property type="protein sequence ID" value="KAJ9583521.1"/>
    <property type="molecule type" value="Genomic_DNA"/>
</dbReference>
<organism evidence="1 2">
    <name type="scientific">Diploptera punctata</name>
    <name type="common">Pacific beetle cockroach</name>
    <dbReference type="NCBI Taxonomy" id="6984"/>
    <lineage>
        <taxon>Eukaryota</taxon>
        <taxon>Metazoa</taxon>
        <taxon>Ecdysozoa</taxon>
        <taxon>Arthropoda</taxon>
        <taxon>Hexapoda</taxon>
        <taxon>Insecta</taxon>
        <taxon>Pterygota</taxon>
        <taxon>Neoptera</taxon>
        <taxon>Polyneoptera</taxon>
        <taxon>Dictyoptera</taxon>
        <taxon>Blattodea</taxon>
        <taxon>Blaberoidea</taxon>
        <taxon>Blaberidae</taxon>
        <taxon>Diplopterinae</taxon>
        <taxon>Diploptera</taxon>
    </lineage>
</organism>
<sequence>MCELIGLTTTVVKNGTVTPIFEEDEDEAETSVQDLNIGGLREKFEDTAIKYRIENERRLLPHASVVEIDEIEKLASGLLDIPNARDIEAMRITELLHMCFFPGMRDDHLRIEAEDQEAHERAQIEAGEGTDPEERRHFTALRVVQYVINKLCQLVELLTF</sequence>
<evidence type="ECO:0000313" key="2">
    <source>
        <dbReference type="Proteomes" id="UP001233999"/>
    </source>
</evidence>
<reference evidence="1" key="1">
    <citation type="journal article" date="2023" name="IScience">
        <title>Live-bearing cockroach genome reveals convergent evolutionary mechanisms linked to viviparity in insects and beyond.</title>
        <authorList>
            <person name="Fouks B."/>
            <person name="Harrison M.C."/>
            <person name="Mikhailova A.A."/>
            <person name="Marchal E."/>
            <person name="English S."/>
            <person name="Carruthers M."/>
            <person name="Jennings E.C."/>
            <person name="Chiamaka E.L."/>
            <person name="Frigard R.A."/>
            <person name="Pippel M."/>
            <person name="Attardo G.M."/>
            <person name="Benoit J.B."/>
            <person name="Bornberg-Bauer E."/>
            <person name="Tobe S.S."/>
        </authorList>
    </citation>
    <scope>NUCLEOTIDE SEQUENCE</scope>
    <source>
        <strain evidence="1">Stay&amp;Tobe</strain>
    </source>
</reference>
<reference evidence="1" key="2">
    <citation type="submission" date="2023-05" db="EMBL/GenBank/DDBJ databases">
        <authorList>
            <person name="Fouks B."/>
        </authorList>
    </citation>
    <scope>NUCLEOTIDE SEQUENCE</scope>
    <source>
        <strain evidence="1">Stay&amp;Tobe</strain>
        <tissue evidence="1">Testes</tissue>
    </source>
</reference>
<keyword evidence="2" id="KW-1185">Reference proteome</keyword>
<accession>A0AAD7ZN98</accession>
<dbReference type="AlphaFoldDB" id="A0AAD7ZN98"/>
<evidence type="ECO:0000313" key="1">
    <source>
        <dbReference type="EMBL" id="KAJ9583521.1"/>
    </source>
</evidence>
<gene>
    <name evidence="1" type="ORF">L9F63_022139</name>
</gene>
<protein>
    <submittedName>
        <fullName evidence="1">Uncharacterized protein</fullName>
    </submittedName>
</protein>
<comment type="caution">
    <text evidence="1">The sequence shown here is derived from an EMBL/GenBank/DDBJ whole genome shotgun (WGS) entry which is preliminary data.</text>
</comment>
<dbReference type="Proteomes" id="UP001233999">
    <property type="component" value="Unassembled WGS sequence"/>
</dbReference>